<dbReference type="InterPro" id="IPR047805">
    <property type="entry name" value="GAMP_synthase"/>
</dbReference>
<dbReference type="EMBL" id="JAPEUL010000007">
    <property type="protein sequence ID" value="MCW4629410.1"/>
    <property type="molecule type" value="Genomic_DNA"/>
</dbReference>
<keyword evidence="7" id="KW-0546">Nucleotide metabolism</keyword>
<evidence type="ECO:0000259" key="13">
    <source>
        <dbReference type="Pfam" id="PF21654"/>
    </source>
</evidence>
<dbReference type="Pfam" id="PF21654">
    <property type="entry name" value="DncV-like_NTFase"/>
    <property type="match status" value="1"/>
</dbReference>
<keyword evidence="9" id="KW-0342">GTP-binding</keyword>
<keyword evidence="4" id="KW-0547">Nucleotide-binding</keyword>
<feature type="domain" description="Cyclic GMP-AMP synthase C-terminal" evidence="14">
    <location>
        <begin position="240"/>
        <end position="368"/>
    </location>
</feature>
<evidence type="ECO:0000256" key="7">
    <source>
        <dbReference type="ARBA" id="ARBA00023080"/>
    </source>
</evidence>
<feature type="region of interest" description="Disordered" evidence="12">
    <location>
        <begin position="384"/>
        <end position="404"/>
    </location>
</feature>
<evidence type="ECO:0000256" key="2">
    <source>
        <dbReference type="ARBA" id="ARBA00022695"/>
    </source>
</evidence>
<sequence>MVNHFHSLLASKTKPSLLSNLNLTKNEEDVLVLAAKDIRKAIISGFKDIREKFKREKIEIEVPRPKFAIQGSFAYGTLNDPANPPEQQVDIDLGMYLPFSALGNGQEPKTATTFYFNSVTSILNAFIQSNNNGWQILSGEKEKDTCVRVIVNNKSHIDIPLFAVPESEFNNVIEDRQLTEAKLEVALLTIDEELDMESYQVKAVDPNVIHMAHRKDGWLPSDALVVSRWITHQFNLKGPMIRPVNRFLKAWRDIEWPDGDGPSSIFLLLHSIKSYPDNSNGMNHCQVFKEVVDRLPQVFDSPLLIPCPTSSDKNNKNDLRTSISDENKHIYKQKFESFTRQYNLAKNTNPPEANNILIDLFGERFPRDPSRIVVNDEPDNKVREITGTEPEIHPLRTTERSTSG</sequence>
<protein>
    <recommendedName>
        <fullName evidence="10">Cyclic GMP-AMP synthase</fullName>
    </recommendedName>
</protein>
<evidence type="ECO:0000256" key="12">
    <source>
        <dbReference type="SAM" id="MobiDB-lite"/>
    </source>
</evidence>
<evidence type="ECO:0000313" key="15">
    <source>
        <dbReference type="EMBL" id="MCW4629410.1"/>
    </source>
</evidence>
<organism evidence="15 16">
    <name type="scientific">Marinomonas rhodophyticola</name>
    <dbReference type="NCBI Taxonomy" id="2992803"/>
    <lineage>
        <taxon>Bacteria</taxon>
        <taxon>Pseudomonadati</taxon>
        <taxon>Pseudomonadota</taxon>
        <taxon>Gammaproteobacteria</taxon>
        <taxon>Oceanospirillales</taxon>
        <taxon>Oceanospirillaceae</taxon>
        <taxon>Marinomonas</taxon>
    </lineage>
</organism>
<evidence type="ECO:0000313" key="16">
    <source>
        <dbReference type="Proteomes" id="UP001431181"/>
    </source>
</evidence>
<evidence type="ECO:0000259" key="14">
    <source>
        <dbReference type="Pfam" id="PF21713"/>
    </source>
</evidence>
<evidence type="ECO:0000256" key="11">
    <source>
        <dbReference type="ARBA" id="ARBA00048304"/>
    </source>
</evidence>
<gene>
    <name evidence="15" type="ORF">ONZ52_10725</name>
</gene>
<evidence type="ECO:0000256" key="4">
    <source>
        <dbReference type="ARBA" id="ARBA00022741"/>
    </source>
</evidence>
<evidence type="ECO:0000256" key="3">
    <source>
        <dbReference type="ARBA" id="ARBA00022723"/>
    </source>
</evidence>
<evidence type="ECO:0000256" key="9">
    <source>
        <dbReference type="ARBA" id="ARBA00023134"/>
    </source>
</evidence>
<keyword evidence="2" id="KW-0548">Nucleotidyltransferase</keyword>
<keyword evidence="5" id="KW-0067">ATP-binding</keyword>
<keyword evidence="8" id="KW-0051">Antiviral defense</keyword>
<keyword evidence="6" id="KW-0460">Magnesium</keyword>
<evidence type="ECO:0000256" key="8">
    <source>
        <dbReference type="ARBA" id="ARBA00023118"/>
    </source>
</evidence>
<feature type="domain" description="Cyclic GMP-AMP synthase DncV-like nucleotidyltransferase" evidence="13">
    <location>
        <begin position="65"/>
        <end position="162"/>
    </location>
</feature>
<dbReference type="Pfam" id="PF21713">
    <property type="entry name" value="DncV_C"/>
    <property type="match status" value="1"/>
</dbReference>
<dbReference type="Proteomes" id="UP001431181">
    <property type="component" value="Unassembled WGS sequence"/>
</dbReference>
<proteinExistence type="predicted"/>
<name>A0ABT3KFT7_9GAMM</name>
<evidence type="ECO:0000256" key="5">
    <source>
        <dbReference type="ARBA" id="ARBA00022840"/>
    </source>
</evidence>
<accession>A0ABT3KFT7</accession>
<keyword evidence="3" id="KW-0479">Metal-binding</keyword>
<evidence type="ECO:0000256" key="6">
    <source>
        <dbReference type="ARBA" id="ARBA00022842"/>
    </source>
</evidence>
<reference evidence="15" key="1">
    <citation type="submission" date="2022-11" db="EMBL/GenBank/DDBJ databases">
        <title>Marinomonas sp. nov., isolated from marine algae.</title>
        <authorList>
            <person name="Choi D.G."/>
            <person name="Kim J.M."/>
            <person name="Lee J.K."/>
            <person name="Baek J.H."/>
            <person name="Jeon C.O."/>
        </authorList>
    </citation>
    <scope>NUCLEOTIDE SEQUENCE</scope>
    <source>
        <strain evidence="15">KJ51-3</strain>
    </source>
</reference>
<dbReference type="InterPro" id="IPR048445">
    <property type="entry name" value="DncV-like_NTFase"/>
</dbReference>
<evidence type="ECO:0000256" key="1">
    <source>
        <dbReference type="ARBA" id="ARBA00022679"/>
    </source>
</evidence>
<evidence type="ECO:0000256" key="10">
    <source>
        <dbReference type="ARBA" id="ARBA00044145"/>
    </source>
</evidence>
<dbReference type="NCBIfam" id="NF041078">
    <property type="entry name" value="cGAS"/>
    <property type="match status" value="1"/>
</dbReference>
<comment type="catalytic activity">
    <reaction evidence="11">
        <text>GTP + ATP = 3',3'-cGAMP + 2 diphosphate</text>
        <dbReference type="Rhea" id="RHEA:35647"/>
        <dbReference type="ChEBI" id="CHEBI:30616"/>
        <dbReference type="ChEBI" id="CHEBI:33019"/>
        <dbReference type="ChEBI" id="CHEBI:37565"/>
        <dbReference type="ChEBI" id="CHEBI:71501"/>
    </reaction>
    <physiologicalReaction direction="left-to-right" evidence="11">
        <dbReference type="Rhea" id="RHEA:35648"/>
    </physiologicalReaction>
</comment>
<comment type="caution">
    <text evidence="15">The sequence shown here is derived from an EMBL/GenBank/DDBJ whole genome shotgun (WGS) entry which is preliminary data.</text>
</comment>
<dbReference type="InterPro" id="IPR048446">
    <property type="entry name" value="DncV_C"/>
</dbReference>
<keyword evidence="16" id="KW-1185">Reference proteome</keyword>
<keyword evidence="1" id="KW-0808">Transferase</keyword>
<dbReference type="RefSeq" id="WP_265218600.1">
    <property type="nucleotide sequence ID" value="NZ_JAPEUL010000007.1"/>
</dbReference>